<organism evidence="2 3">
    <name type="scientific">Amycolatopsis antarctica</name>
    <dbReference type="NCBI Taxonomy" id="1854586"/>
    <lineage>
        <taxon>Bacteria</taxon>
        <taxon>Bacillati</taxon>
        <taxon>Actinomycetota</taxon>
        <taxon>Actinomycetes</taxon>
        <taxon>Pseudonocardiales</taxon>
        <taxon>Pseudonocardiaceae</taxon>
        <taxon>Amycolatopsis</taxon>
    </lineage>
</organism>
<reference evidence="2 3" key="1">
    <citation type="submission" date="2017-07" db="EMBL/GenBank/DDBJ databases">
        <title>Amycolatopsis antarcticus sp. nov., isolated from the surface of an Antarcticus brown macroalga.</title>
        <authorList>
            <person name="Wang J."/>
            <person name="Leiva S."/>
            <person name="Huang J."/>
            <person name="Huang Y."/>
        </authorList>
    </citation>
    <scope>NUCLEOTIDE SEQUENCE [LARGE SCALE GENOMIC DNA]</scope>
    <source>
        <strain evidence="2 3">AU-G6</strain>
    </source>
</reference>
<dbReference type="AlphaFoldDB" id="A0A263CYQ3"/>
<evidence type="ECO:0000313" key="3">
    <source>
        <dbReference type="Proteomes" id="UP000242444"/>
    </source>
</evidence>
<accession>A0A263CYQ3</accession>
<dbReference type="Gene3D" id="3.30.750.24">
    <property type="entry name" value="STAS domain"/>
    <property type="match status" value="1"/>
</dbReference>
<feature type="region of interest" description="Disordered" evidence="1">
    <location>
        <begin position="145"/>
        <end position="165"/>
    </location>
</feature>
<gene>
    <name evidence="2" type="ORF">CFN78_21110</name>
</gene>
<dbReference type="Proteomes" id="UP000242444">
    <property type="component" value="Unassembled WGS sequence"/>
</dbReference>
<keyword evidence="3" id="KW-1185">Reference proteome</keyword>
<dbReference type="CDD" id="cd07043">
    <property type="entry name" value="STAS_anti-anti-sigma_factors"/>
    <property type="match status" value="1"/>
</dbReference>
<dbReference type="InterPro" id="IPR036513">
    <property type="entry name" value="STAS_dom_sf"/>
</dbReference>
<protein>
    <recommendedName>
        <fullName evidence="4">STAS domain-containing protein</fullName>
    </recommendedName>
</protein>
<dbReference type="InParanoid" id="A0A263CYQ3"/>
<comment type="caution">
    <text evidence="2">The sequence shown here is derived from an EMBL/GenBank/DDBJ whole genome shotgun (WGS) entry which is preliminary data.</text>
</comment>
<name>A0A263CYQ3_9PSEU</name>
<proteinExistence type="predicted"/>
<evidence type="ECO:0000256" key="1">
    <source>
        <dbReference type="SAM" id="MobiDB-lite"/>
    </source>
</evidence>
<dbReference type="EMBL" id="NKYE01000014">
    <property type="protein sequence ID" value="OZM71294.1"/>
    <property type="molecule type" value="Genomic_DNA"/>
</dbReference>
<evidence type="ECO:0000313" key="2">
    <source>
        <dbReference type="EMBL" id="OZM71294.1"/>
    </source>
</evidence>
<sequence>MAVGRITASSPWRPWRTIGAGVDVGIPGQSVTTVEFRSRVCRRLVVNIAGAGTSRTEVSIVGDIDAFTTEVLTLGIGAQPERQVETLVVDLSRVSFCSIDGAVQLTELLLRAEAACVPWELLGRPRGVRRAMELVAGLETPPMREVRSPAEPIPVTGSPTRSSCR</sequence>
<dbReference type="SUPFAM" id="SSF52091">
    <property type="entry name" value="SpoIIaa-like"/>
    <property type="match status" value="1"/>
</dbReference>
<evidence type="ECO:0008006" key="4">
    <source>
        <dbReference type="Google" id="ProtNLM"/>
    </source>
</evidence>